<dbReference type="InterPro" id="IPR042222">
    <property type="entry name" value="Dynein_2_N"/>
</dbReference>
<dbReference type="InterPro" id="IPR026983">
    <property type="entry name" value="DHC"/>
</dbReference>
<organism evidence="14 15">
    <name type="scientific">Trichomalopsis sarcophagae</name>
    <dbReference type="NCBI Taxonomy" id="543379"/>
    <lineage>
        <taxon>Eukaryota</taxon>
        <taxon>Metazoa</taxon>
        <taxon>Ecdysozoa</taxon>
        <taxon>Arthropoda</taxon>
        <taxon>Hexapoda</taxon>
        <taxon>Insecta</taxon>
        <taxon>Pterygota</taxon>
        <taxon>Neoptera</taxon>
        <taxon>Endopterygota</taxon>
        <taxon>Hymenoptera</taxon>
        <taxon>Apocrita</taxon>
        <taxon>Proctotrupomorpha</taxon>
        <taxon>Chalcidoidea</taxon>
        <taxon>Pteromalidae</taxon>
        <taxon>Pteromalinae</taxon>
        <taxon>Trichomalopsis</taxon>
    </lineage>
</organism>
<dbReference type="SUPFAM" id="SSF52540">
    <property type="entry name" value="P-loop containing nucleoside triphosphate hydrolases"/>
    <property type="match status" value="2"/>
</dbReference>
<keyword evidence="15" id="KW-1185">Reference proteome</keyword>
<evidence type="ECO:0008006" key="16">
    <source>
        <dbReference type="Google" id="ProtNLM"/>
    </source>
</evidence>
<evidence type="ECO:0000313" key="15">
    <source>
        <dbReference type="Proteomes" id="UP000215335"/>
    </source>
</evidence>
<dbReference type="GO" id="GO:0045505">
    <property type="term" value="F:dynein intermediate chain binding"/>
    <property type="evidence" value="ECO:0007669"/>
    <property type="project" value="InterPro"/>
</dbReference>
<keyword evidence="9" id="KW-0505">Motor protein</keyword>
<evidence type="ECO:0000256" key="8">
    <source>
        <dbReference type="ARBA" id="ARBA00023069"/>
    </source>
</evidence>
<dbReference type="InterPro" id="IPR042228">
    <property type="entry name" value="Dynein_linker_3"/>
</dbReference>
<dbReference type="Gene3D" id="1.20.140.100">
    <property type="entry name" value="Dynein heavy chain, N-terminal domain 2"/>
    <property type="match status" value="1"/>
</dbReference>
<evidence type="ECO:0000256" key="6">
    <source>
        <dbReference type="ARBA" id="ARBA00023017"/>
    </source>
</evidence>
<evidence type="ECO:0000256" key="9">
    <source>
        <dbReference type="ARBA" id="ARBA00023175"/>
    </source>
</evidence>
<dbReference type="Gene3D" id="1.20.58.1120">
    <property type="match status" value="1"/>
</dbReference>
<dbReference type="InterPro" id="IPR035699">
    <property type="entry name" value="AAA_6"/>
</dbReference>
<dbReference type="STRING" id="543379.A0A232F2K8"/>
<keyword evidence="11" id="KW-0966">Cell projection</keyword>
<keyword evidence="2" id="KW-0963">Cytoplasm</keyword>
<feature type="domain" description="Dynein heavy chain linker" evidence="12">
    <location>
        <begin position="1183"/>
        <end position="1314"/>
    </location>
</feature>
<dbReference type="GO" id="GO:0005874">
    <property type="term" value="C:microtubule"/>
    <property type="evidence" value="ECO:0007669"/>
    <property type="project" value="UniProtKB-KW"/>
</dbReference>
<evidence type="ECO:0000256" key="3">
    <source>
        <dbReference type="ARBA" id="ARBA00022701"/>
    </source>
</evidence>
<protein>
    <recommendedName>
        <fullName evidence="16">AAA+ ATPase domain-containing protein</fullName>
    </recommendedName>
</protein>
<dbReference type="FunFam" id="3.40.50.300:FF:000044">
    <property type="entry name" value="Dynein heavy chain 5, axonemal"/>
    <property type="match status" value="1"/>
</dbReference>
<gene>
    <name evidence="14" type="ORF">TSAR_002051</name>
</gene>
<dbReference type="EMBL" id="NNAY01001204">
    <property type="protein sequence ID" value="OXU24749.1"/>
    <property type="molecule type" value="Genomic_DNA"/>
</dbReference>
<keyword evidence="8" id="KW-0969">Cilium</keyword>
<dbReference type="PANTHER" id="PTHR22878">
    <property type="entry name" value="DYNEIN HEAVY CHAIN 6, AXONEMAL-LIKE-RELATED"/>
    <property type="match status" value="1"/>
</dbReference>
<proteinExistence type="predicted"/>
<evidence type="ECO:0000256" key="10">
    <source>
        <dbReference type="ARBA" id="ARBA00023212"/>
    </source>
</evidence>
<dbReference type="Gene3D" id="1.10.287.2620">
    <property type="match status" value="1"/>
</dbReference>
<dbReference type="Gene3D" id="1.10.8.710">
    <property type="match status" value="1"/>
</dbReference>
<keyword evidence="10" id="KW-0206">Cytoskeleton</keyword>
<dbReference type="InterPro" id="IPR027417">
    <property type="entry name" value="P-loop_NTPase"/>
</dbReference>
<evidence type="ECO:0000256" key="1">
    <source>
        <dbReference type="ARBA" id="ARBA00004430"/>
    </source>
</evidence>
<dbReference type="FunFam" id="1.20.58.1120:FF:000001">
    <property type="entry name" value="dynein heavy chain 2, axonemal"/>
    <property type="match status" value="1"/>
</dbReference>
<name>A0A232F2K8_9HYME</name>
<keyword evidence="4" id="KW-0547">Nucleotide-binding</keyword>
<keyword evidence="5" id="KW-0067">ATP-binding</keyword>
<dbReference type="Pfam" id="PF12774">
    <property type="entry name" value="AAA_6"/>
    <property type="match status" value="1"/>
</dbReference>
<keyword evidence="3" id="KW-0493">Microtubule</keyword>
<evidence type="ECO:0000256" key="5">
    <source>
        <dbReference type="ARBA" id="ARBA00022840"/>
    </source>
</evidence>
<dbReference type="Gene3D" id="3.40.50.300">
    <property type="entry name" value="P-loop containing nucleotide triphosphate hydrolases"/>
    <property type="match status" value="2"/>
</dbReference>
<keyword evidence="7" id="KW-0175">Coiled coil</keyword>
<dbReference type="GO" id="GO:0051959">
    <property type="term" value="F:dynein light intermediate chain binding"/>
    <property type="evidence" value="ECO:0007669"/>
    <property type="project" value="InterPro"/>
</dbReference>
<dbReference type="FunFam" id="3.20.180.20:FF:000003">
    <property type="entry name" value="Dynein heavy chain 12, axonemal"/>
    <property type="match status" value="1"/>
</dbReference>
<keyword evidence="6" id="KW-0243">Dynein</keyword>
<dbReference type="GO" id="GO:0007018">
    <property type="term" value="P:microtubule-based movement"/>
    <property type="evidence" value="ECO:0007669"/>
    <property type="project" value="InterPro"/>
</dbReference>
<accession>A0A232F2K8</accession>
<dbReference type="FunFam" id="1.10.8.710:FF:000004">
    <property type="entry name" value="Dynein axonemal heavy chain 6"/>
    <property type="match status" value="1"/>
</dbReference>
<dbReference type="GO" id="GO:0005930">
    <property type="term" value="C:axoneme"/>
    <property type="evidence" value="ECO:0007669"/>
    <property type="project" value="UniProtKB-SubCell"/>
</dbReference>
<dbReference type="PANTHER" id="PTHR22878:SF73">
    <property type="entry name" value="DYNEIN AXONEMAL HEAVY CHAIN 1"/>
    <property type="match status" value="1"/>
</dbReference>
<evidence type="ECO:0000259" key="13">
    <source>
        <dbReference type="Pfam" id="PF12774"/>
    </source>
</evidence>
<feature type="domain" description="Dynein heavy chain hydrolytic ATP-binding dynein motor region" evidence="13">
    <location>
        <begin position="1485"/>
        <end position="1810"/>
    </location>
</feature>
<evidence type="ECO:0000256" key="11">
    <source>
        <dbReference type="ARBA" id="ARBA00023273"/>
    </source>
</evidence>
<dbReference type="Proteomes" id="UP000215335">
    <property type="component" value="Unassembled WGS sequence"/>
</dbReference>
<comment type="subcellular location">
    <subcellularLocation>
        <location evidence="1">Cytoplasm</location>
        <location evidence="1">Cytoskeleton</location>
        <location evidence="1">Cilium axoneme</location>
    </subcellularLocation>
</comment>
<evidence type="ECO:0000256" key="4">
    <source>
        <dbReference type="ARBA" id="ARBA00022741"/>
    </source>
</evidence>
<dbReference type="Gene3D" id="3.20.180.20">
    <property type="entry name" value="Dynein heavy chain, N-terminal domain 2"/>
    <property type="match status" value="1"/>
</dbReference>
<evidence type="ECO:0000256" key="2">
    <source>
        <dbReference type="ARBA" id="ARBA00022490"/>
    </source>
</evidence>
<evidence type="ECO:0000259" key="12">
    <source>
        <dbReference type="Pfam" id="PF08393"/>
    </source>
</evidence>
<dbReference type="GO" id="GO:0005524">
    <property type="term" value="F:ATP binding"/>
    <property type="evidence" value="ECO:0007669"/>
    <property type="project" value="UniProtKB-KW"/>
</dbReference>
<comment type="caution">
    <text evidence="14">The sequence shown here is derived from an EMBL/GenBank/DDBJ whole genome shotgun (WGS) entry which is preliminary data.</text>
</comment>
<dbReference type="InterPro" id="IPR013602">
    <property type="entry name" value="Dynein_heavy_linker"/>
</dbReference>
<dbReference type="GO" id="GO:0030286">
    <property type="term" value="C:dynein complex"/>
    <property type="evidence" value="ECO:0007669"/>
    <property type="project" value="UniProtKB-KW"/>
</dbReference>
<feature type="domain" description="Dynein heavy chain linker" evidence="12">
    <location>
        <begin position="885"/>
        <end position="1111"/>
    </location>
</feature>
<dbReference type="OrthoDB" id="5593012at2759"/>
<sequence length="1833" mass="210010">MELGTKRGVSSRKRRCYYSELVTGKVVTPAVAATLAGDSQLGITKCCGSPKARNLVKATPASGHVIPNERWISFPQDPSTLLPVEKTKSPTISQKPFVDLLMKPFNSQAFSPKVQVGLEMGSKRLVRNVEVQRRRCLYRDLNLENILHERGIRANDILDSSFLPLETFDDEEYDCRTPDEWLDLGLVDGRRYPVPAEALLESSAEEPTPSWRPIAVINYVPSSRLWQILTLDSSSRTFHRSRLYFRFFAEDPRIFAQRIEAAMLARRRAEVGLRYQLYLDCMPIDGVFSDVVNEPLVGEKNHIASVRLEVERHYQRVMWDLECRLQLRDHPAVSDFLLSLEPIAPHSYHQPSASLIPSSRSVKEVGEFIQWNSLYVHTEVYEAMLSIFDSCRQVSEMSLFSLKSSRTLTLDEFFAQQLQTSHSIVNRLREQWIGDVTRTVRMYLRDIGKGWFDLRQRRSDVYDVMKLKRFMALVKHHMQSALRTMIESSSMEYSMALVIPNSSMLDVAEDFTWGMDLKSSPFECVAAALFEMNLCMNDEGAFYETNPELFEVKIDHLLTSALQQCQQIPEIEPMLVNNLIFAKHQCINGVSFEEDSIRRKRERLRETYRKAVIPLLSYAKAYDRYIDLFQFDVDDYINKFKGEEYTVSELRDAIHSRFSTKWTLEQELPDHIVIGAFYVNVDKVRKHLIDKQQNIVDCLLRMHADCLKRQTEEALEEFRSIYQKLKTDPLNIEQLTEMREWMEGLPVIVDNQRKALQKVKVDYDALDAFHYNLSDEEFEAKWQVMLFPAKIHSQIAESQELLEYLGKEKFYQLQLQDENSISERIDTLLGSVSNIFTYSDVKRIQDISLEIKRTWKILTETQEHGILLNSRQKLFGAPVVPFERLAKLVKQFEPYKSFWLTVADWLNWKKIWMENPLVSVDGAPIESMLNDMLKTMSRSAKTFQDQPDLSGLANEMKSEMELFKPCVGIIQALRNPGMKSRHMQELSDETGIKLTTSQESSFQQLVQLGVMNFQEKIKEKAESAAKEHAIEEALHKMTTEWESLRMEVIPYKDTGTYIMKISDEVQLLLDDHAINTQQIGFSPFKAAFEEEIDDWAGKLKLAQEVILLWIDNLDVPGTHILLGGHKSSAAGGIEEVQHDGAQLATHNEASFRESDCKRQYIPSHIPIATLHANQHNSALRIHNQIMKQCADRSLLESLRECLSLLEVVQKGLSDYLESRRMLFPRFFFLSDDELLEILAQTRNVRAVQPHLKKCFENMKELRFEQDLSITRMYSAEGEEVVLDKPVRPEGSVENWLGAVEETMKSTIRQKISQALERIEGMSRKDWVIAWPGQVSLCGGQTSWTSHVERAIAEGRLDDYFKVMISQLDDLRSLVRNPQTEIQRLMLEAIITIEVHARDVLLKLIKAGVSSANDFDWISQLRYYWMDSDLKVRAVNAEFQYGLSENLTLHMHIFIYDSMYKHIVLTDFVQVQLLCEKCHRCSPMIRYEYLGNNGRLVITPLTDRCYLTLTGALHLKFGGAPAGPAGTGKTETTKDLAKAFAIQCVVFNCSDQLDFMSMGKFFKGLASSGAWACFDEFNRIDIEVLSVIAQQIMTIQKAQQLNADRFFFEGVELSLKASCAVFITMNPGYAGRTELPDNLKALFRPVAMMVPNYTLIAEISLFSCGFIEAKTLAAKITATFKLSSEQLSAQDHYDFGMRSVKTVIAVAGILKREQTDMGEEQICLRALRDVNVPKFLKDDLKLFDGIVSDLFPKVEEKSIDYDMFIAAVRKTIADMGLADVKGFVQKVIQLYETTLVRHGLMLVGPTGSGKTMRLTLRLLSSLSAHQQRNVVGNM</sequence>
<evidence type="ECO:0000313" key="14">
    <source>
        <dbReference type="EMBL" id="OXU24749.1"/>
    </source>
</evidence>
<reference evidence="14 15" key="1">
    <citation type="journal article" date="2017" name="Curr. Biol.">
        <title>The Evolution of Venom by Co-option of Single-Copy Genes.</title>
        <authorList>
            <person name="Martinson E.O."/>
            <person name="Mrinalini"/>
            <person name="Kelkar Y.D."/>
            <person name="Chang C.H."/>
            <person name="Werren J.H."/>
        </authorList>
    </citation>
    <scope>NUCLEOTIDE SEQUENCE [LARGE SCALE GENOMIC DNA]</scope>
    <source>
        <strain evidence="14 15">Alberta</strain>
        <tissue evidence="14">Whole body</tissue>
    </source>
</reference>
<dbReference type="Pfam" id="PF08393">
    <property type="entry name" value="DHC_N2"/>
    <property type="match status" value="2"/>
</dbReference>
<dbReference type="InterPro" id="IPR043157">
    <property type="entry name" value="Dynein_AAA1S"/>
</dbReference>
<evidence type="ECO:0000256" key="7">
    <source>
        <dbReference type="ARBA" id="ARBA00023054"/>
    </source>
</evidence>